<organism evidence="3 4">
    <name type="scientific">[Candida] arabinofermentans NRRL YB-2248</name>
    <dbReference type="NCBI Taxonomy" id="983967"/>
    <lineage>
        <taxon>Eukaryota</taxon>
        <taxon>Fungi</taxon>
        <taxon>Dikarya</taxon>
        <taxon>Ascomycota</taxon>
        <taxon>Saccharomycotina</taxon>
        <taxon>Pichiomycetes</taxon>
        <taxon>Pichiales</taxon>
        <taxon>Pichiaceae</taxon>
        <taxon>Ogataea</taxon>
        <taxon>Ogataea/Candida clade</taxon>
    </lineage>
</organism>
<dbReference type="Proteomes" id="UP000094801">
    <property type="component" value="Unassembled WGS sequence"/>
</dbReference>
<dbReference type="Pfam" id="PF12243">
    <property type="entry name" value="CTK3"/>
    <property type="match status" value="1"/>
</dbReference>
<evidence type="ECO:0000259" key="2">
    <source>
        <dbReference type="PROSITE" id="PS51391"/>
    </source>
</evidence>
<protein>
    <recommendedName>
        <fullName evidence="2">CID domain-containing protein</fullName>
    </recommendedName>
</protein>
<evidence type="ECO:0000313" key="4">
    <source>
        <dbReference type="Proteomes" id="UP000094801"/>
    </source>
</evidence>
<dbReference type="PANTHER" id="PTHR28291:SF1">
    <property type="entry name" value="CTD KINASE SUBUNIT GAMMA"/>
    <property type="match status" value="1"/>
</dbReference>
<accession>A0A1E4T3I8</accession>
<proteinExistence type="predicted"/>
<dbReference type="GO" id="GO:0070692">
    <property type="term" value="C:CTDK-1 complex"/>
    <property type="evidence" value="ECO:0007669"/>
    <property type="project" value="InterPro"/>
</dbReference>
<reference evidence="4" key="1">
    <citation type="submission" date="2016-04" db="EMBL/GenBank/DDBJ databases">
        <title>Comparative genomics of biotechnologically important yeasts.</title>
        <authorList>
            <consortium name="DOE Joint Genome Institute"/>
            <person name="Riley R."/>
            <person name="Haridas S."/>
            <person name="Wolfe K.H."/>
            <person name="Lopes M.R."/>
            <person name="Hittinger C.T."/>
            <person name="Goker M."/>
            <person name="Salamov A."/>
            <person name="Wisecaver J."/>
            <person name="Long T.M."/>
            <person name="Aerts A.L."/>
            <person name="Barry K."/>
            <person name="Choi C."/>
            <person name="Clum A."/>
            <person name="Coughlan A.Y."/>
            <person name="Deshpande S."/>
            <person name="Douglass A.P."/>
            <person name="Hanson S.J."/>
            <person name="Klenk H.-P."/>
            <person name="Labutti K."/>
            <person name="Lapidus A."/>
            <person name="Lindquist E."/>
            <person name="Lipzen A."/>
            <person name="Meier-Kolthoff J.P."/>
            <person name="Ohm R.A."/>
            <person name="Otillar R.P."/>
            <person name="Pangilinan J."/>
            <person name="Peng Y."/>
            <person name="Rokas A."/>
            <person name="Rosa C.A."/>
            <person name="Scheuner C."/>
            <person name="Sibirny A.A."/>
            <person name="Slot J.C."/>
            <person name="Stielow J.B."/>
            <person name="Sun H."/>
            <person name="Kurtzman C.P."/>
            <person name="Blackwell M."/>
            <person name="Grigoriev I.V."/>
            <person name="Jeffries T.W."/>
        </authorList>
    </citation>
    <scope>NUCLEOTIDE SEQUENCE [LARGE SCALE GENOMIC DNA]</scope>
    <source>
        <strain evidence="4">NRRL YB-2248</strain>
    </source>
</reference>
<dbReference type="InterPro" id="IPR042326">
    <property type="entry name" value="Ctk3"/>
</dbReference>
<dbReference type="InterPro" id="IPR024637">
    <property type="entry name" value="Ctk3_C"/>
</dbReference>
<dbReference type="PANTHER" id="PTHR28291">
    <property type="entry name" value="CTD KINASE SUBUNIT GAMMA"/>
    <property type="match status" value="1"/>
</dbReference>
<dbReference type="InterPro" id="IPR006569">
    <property type="entry name" value="CID_dom"/>
</dbReference>
<feature type="compositionally biased region" description="Low complexity" evidence="1">
    <location>
        <begin position="220"/>
        <end position="229"/>
    </location>
</feature>
<sequence length="414" mass="47310">MDSFEARVQFSKQLSSLTPSRQAALDCAKFILRNKDNQDDLFSVILETLNSVDLNCRVNVFQFVEELVSLALVDPEGNDTILKLILKELKTILYTILPQKSGEISDEIRLLTNLSPAFNILVSISKLLNFKNIDYFINLFNSNLLSERDIEFVQLNLSFDDGRLYKSDNPDSLKPPPYSSDPSTTMLNNAWYFLVSKRRQSQYERQLIDFHHTRSPQVASPRRPTRSSPHSVHNNKYIEYDPHPPPVIQLSDELEQQQHNHDKQPMGASTNSLNMTHKQMLQRIEADRERQKRGKENLWKVQRLGNGDLGSKSEFLSLCESFKEFDPVADRPLIDELNDLYDSCVFRPKVEATTNGKSHALTGSDGGKSVTTNDGRNIGNLKPKKPVENEVFKPKLGFLGAGEKIRDNRKSRRM</sequence>
<dbReference type="GO" id="GO:0032786">
    <property type="term" value="P:positive regulation of DNA-templated transcription, elongation"/>
    <property type="evidence" value="ECO:0007669"/>
    <property type="project" value="InterPro"/>
</dbReference>
<dbReference type="InterPro" id="IPR024638">
    <property type="entry name" value="Ctk3_N"/>
</dbReference>
<name>A0A1E4T3I8_9ASCO</name>
<dbReference type="AlphaFoldDB" id="A0A1E4T3I8"/>
<feature type="domain" description="CID" evidence="2">
    <location>
        <begin position="2"/>
        <end position="156"/>
    </location>
</feature>
<dbReference type="GO" id="GO:0045943">
    <property type="term" value="P:positive regulation of transcription by RNA polymerase I"/>
    <property type="evidence" value="ECO:0007669"/>
    <property type="project" value="TreeGrafter"/>
</dbReference>
<dbReference type="STRING" id="983967.A0A1E4T3I8"/>
<feature type="region of interest" description="Disordered" evidence="1">
    <location>
        <begin position="357"/>
        <end position="384"/>
    </location>
</feature>
<dbReference type="PROSITE" id="PS51391">
    <property type="entry name" value="CID"/>
    <property type="match status" value="1"/>
</dbReference>
<gene>
    <name evidence="3" type="ORF">CANARDRAFT_27553</name>
</gene>
<feature type="region of interest" description="Disordered" evidence="1">
    <location>
        <begin position="212"/>
        <end position="232"/>
    </location>
</feature>
<evidence type="ECO:0000313" key="3">
    <source>
        <dbReference type="EMBL" id="ODV86319.1"/>
    </source>
</evidence>
<dbReference type="EMBL" id="KV453850">
    <property type="protein sequence ID" value="ODV86319.1"/>
    <property type="molecule type" value="Genomic_DNA"/>
</dbReference>
<dbReference type="Pfam" id="PF12350">
    <property type="entry name" value="CTK3_C"/>
    <property type="match status" value="1"/>
</dbReference>
<dbReference type="OrthoDB" id="21266at2759"/>
<keyword evidence="4" id="KW-1185">Reference proteome</keyword>
<evidence type="ECO:0000256" key="1">
    <source>
        <dbReference type="SAM" id="MobiDB-lite"/>
    </source>
</evidence>